<comment type="caution">
    <text evidence="1">The sequence shown here is derived from an EMBL/GenBank/DDBJ whole genome shotgun (WGS) entry which is preliminary data.</text>
</comment>
<name>A0ABV9PBL3_9FLAO</name>
<reference evidence="2" key="1">
    <citation type="journal article" date="2019" name="Int. J. Syst. Evol. Microbiol.">
        <title>The Global Catalogue of Microorganisms (GCM) 10K type strain sequencing project: providing services to taxonomists for standard genome sequencing and annotation.</title>
        <authorList>
            <consortium name="The Broad Institute Genomics Platform"/>
            <consortium name="The Broad Institute Genome Sequencing Center for Infectious Disease"/>
            <person name="Wu L."/>
            <person name="Ma J."/>
        </authorList>
    </citation>
    <scope>NUCLEOTIDE SEQUENCE [LARGE SCALE GENOMIC DNA]</scope>
    <source>
        <strain evidence="2">WYCCWR 13023</strain>
    </source>
</reference>
<dbReference type="RefSeq" id="WP_213254870.1">
    <property type="nucleotide sequence ID" value="NZ_JAGYWA010000001.1"/>
</dbReference>
<dbReference type="EMBL" id="JBHSGV010000001">
    <property type="protein sequence ID" value="MFC4746060.1"/>
    <property type="molecule type" value="Genomic_DNA"/>
</dbReference>
<keyword evidence="2" id="KW-1185">Reference proteome</keyword>
<accession>A0ABV9PBL3</accession>
<organism evidence="1 2">
    <name type="scientific">Flavobacterium branchiicola</name>
    <dbReference type="NCBI Taxonomy" id="1114875"/>
    <lineage>
        <taxon>Bacteria</taxon>
        <taxon>Pseudomonadati</taxon>
        <taxon>Bacteroidota</taxon>
        <taxon>Flavobacteriia</taxon>
        <taxon>Flavobacteriales</taxon>
        <taxon>Flavobacteriaceae</taxon>
        <taxon>Flavobacterium</taxon>
    </lineage>
</organism>
<protein>
    <submittedName>
        <fullName evidence="1">RHS repeat domain-containing protein</fullName>
    </submittedName>
</protein>
<dbReference type="NCBIfam" id="TIGR03696">
    <property type="entry name" value="Rhs_assc_core"/>
    <property type="match status" value="1"/>
</dbReference>
<dbReference type="InterPro" id="IPR050708">
    <property type="entry name" value="T6SS_VgrG/RHS"/>
</dbReference>
<evidence type="ECO:0000313" key="1">
    <source>
        <dbReference type="EMBL" id="MFC4746060.1"/>
    </source>
</evidence>
<sequence>MKRYIYILLYIIGFLNFTIAYSQDSNSKPAATQRIIDPEPGDCEEYEKYGWFYDNDGDGAGDPNYSQMACTRPSEKWVSNNNDCDDNNIDITYYVWYYDKDHDRFGDPNYPAYGCNPPTDYVANNLDCDDNNKDINPNTKWYLDTNGDGIVSDLDGSPIISCTKPTGNYYSLATDKNNHWIHEITYDIKGKAIGASRSYFNNLAKPYVSLVKDFAWDKVWGTETIYDSSGRPDKTSFVAPSPLNTFDKTNFLKSNAEAAAGSSPANLSLTNITSNNDYKATQTITANGVVSSGLSVTLMAPSVTLSEGFSITATPGSVFKVVASYLSDNSANTNLANYYSDNNTDEPYQATATHPFSQINYDSLDPENIINVVGGNKVNGEWKTDYSYTVPAAQEMYYVYGTSFFDAPNIESYVSKKEYPQYDNFGLSAYFLKVITSESNVLSPESIPGANFNIMMQLGAYIYAVKANSPLERGKLYKMIINGETKIVQVFNEISYRNTTGINNIDVNNPLTILAGSWDTFSEINVLNQTINVSNNTNYLIADLKCVKTISIDANGVENVSFTDVEGKTLATAKSGGTISYPVKSLIGPQGYVDIHLPIGCGGSINFLGNSSLYNVYDLKTGNLLTVKSNIPSGVYRIELINKPISALGITYINKTDKSINNVVAEDLGVTYNVNYYDYAVNIYNKTGQLIKSIQPNGYTNNTSIVDSPPHMTSSNFSSTYSYNSLGQLATVTSSDEGISNFVYRKDGNIRYSQSALQAKNSQVSYTNYDSLGRPIESGVITDVSGIWNIASTSADTDATISTNTSERLFAIYDYPENVTNDDNSLPTPYSLTIPPALSLATLAPSLASLQNNLSGNLAITYKADAGNTINSITWYSYDSYGRTEWIAQYTDGIGIKTTYYEYDYNGNIKRTLFQKNNASEQFIHQYTYDSNNGKLTTVQTATNLSPENFTTHADYTYYKTGELKRVNIGQGIQGLDYVYTLGGQLKSINHPNLDASKDPGGDSNDVFGLTLDYYPSDYLRTGRNITSSPTAGADYNGNIKAARWTNKGFNEDFSGGTAKPKAYLYNYNRNNWLANATYGNADANSSIITPSNNYKEGDLTYDPNGNILTLKRSNALGNMQDDLNYGYYSGKNQLNYVKDNITNSPTNSADLGNQNQNNYKYDEIGQLTQNISENLKYLYTTQGLVSEIQKDNRTLVKFLYNERGQLVKKENYSTANPYGLDKTTFYALDLSGNALVIYNFSNSGALLSRENNIYGLSRLGNCNSTAPNVFNYEITDHLGNVRAIVSKPSNGNTTQSSVDYYPFGEQLPGRSVSTTNSRYAFQGQELDQAIGMEAFQLRLWDGRIGRWLRPDPAKQFASPYLGMGNNPIGMIDNDGGIASPIYDINNGEYLGNDSTGFLHDEVLFMDKNKFNRLKRSGKKGIINHNVATKNSVSIVDLTNDFKSILLFQKATTHIAIVLHKFYYHEDVYKKLLKRRIEVSSKYGLTIDAYDLTTRHDEHTFGITLASVITQNFDKRSVLNTAPNLFSNFEHEFRGHTFWHEIKNPYPSAGMWPRVDLHKWYEHQMIYKMQMESLNFRFVTGSYRDHIIDAYNTNKNLVEKYDPKN</sequence>
<evidence type="ECO:0000313" key="2">
    <source>
        <dbReference type="Proteomes" id="UP001595935"/>
    </source>
</evidence>
<gene>
    <name evidence="1" type="ORF">ACFO5S_01285</name>
</gene>
<dbReference type="Gene3D" id="2.180.10.10">
    <property type="entry name" value="RHS repeat-associated core"/>
    <property type="match status" value="1"/>
</dbReference>
<dbReference type="InterPro" id="IPR022385">
    <property type="entry name" value="Rhs_assc_core"/>
</dbReference>
<dbReference type="PANTHER" id="PTHR32305">
    <property type="match status" value="1"/>
</dbReference>
<dbReference type="PANTHER" id="PTHR32305:SF15">
    <property type="entry name" value="PROTEIN RHSA-RELATED"/>
    <property type="match status" value="1"/>
</dbReference>
<proteinExistence type="predicted"/>
<dbReference type="Proteomes" id="UP001595935">
    <property type="component" value="Unassembled WGS sequence"/>
</dbReference>